<feature type="region of interest" description="Disordered" evidence="4">
    <location>
        <begin position="76"/>
        <end position="95"/>
    </location>
</feature>
<reference evidence="6 7" key="1">
    <citation type="submission" date="2022-05" db="EMBL/GenBank/DDBJ databases">
        <authorList>
            <person name="Zhou X."/>
            <person name="Li K."/>
            <person name="Man Y."/>
        </authorList>
    </citation>
    <scope>NUCLEOTIDE SEQUENCE [LARGE SCALE GENOMIC DNA]</scope>
    <source>
        <strain evidence="6 7">MS405</strain>
    </source>
</reference>
<dbReference type="Gene3D" id="1.10.10.10">
    <property type="entry name" value="Winged helix-like DNA-binding domain superfamily/Winged helix DNA-binding domain"/>
    <property type="match status" value="1"/>
</dbReference>
<name>A0ABY4PX89_9ACTN</name>
<dbReference type="InterPro" id="IPR036390">
    <property type="entry name" value="WH_DNA-bd_sf"/>
</dbReference>
<protein>
    <submittedName>
        <fullName evidence="6">Winged helix-turn-helix domain-containing protein</fullName>
    </submittedName>
</protein>
<dbReference type="PROSITE" id="PS50949">
    <property type="entry name" value="HTH_GNTR"/>
    <property type="match status" value="1"/>
</dbReference>
<sequence>MADERTSEGGGSEFQRVSDALHSRLADGTYPLDSLLPTQRELAREFDVSRDTIQRVMKELGSEGLIRSKQGSGSRVVKAQLARSSSRRQRSRSGRVSLGPVIGAAFEAPQVTLDVFTLTSESLDAHIHRQAERIHVREIAPERITVRILLPSEDIELPYPRAKDDPADSRPQQRLREITRRHTASLRNALRDLHTVGLVPDVSVEVRRVPLVPTFKLYLLNGAEALHGPYEVIERRIHLDDGEVVEALDVLGMGSVLTQYVRDDGPESQGAVFVDSMQNWFNSCWDLLAKP</sequence>
<dbReference type="Proteomes" id="UP000829992">
    <property type="component" value="Chromosome"/>
</dbReference>
<dbReference type="EMBL" id="CP097289">
    <property type="protein sequence ID" value="UQT57745.1"/>
    <property type="molecule type" value="Genomic_DNA"/>
</dbReference>
<dbReference type="InterPro" id="IPR000524">
    <property type="entry name" value="Tscrpt_reg_HTH_GntR"/>
</dbReference>
<dbReference type="SUPFAM" id="SSF46785">
    <property type="entry name" value="Winged helix' DNA-binding domain"/>
    <property type="match status" value="1"/>
</dbReference>
<evidence type="ECO:0000256" key="3">
    <source>
        <dbReference type="ARBA" id="ARBA00023163"/>
    </source>
</evidence>
<keyword evidence="2" id="KW-0238">DNA-binding</keyword>
<evidence type="ECO:0000259" key="5">
    <source>
        <dbReference type="PROSITE" id="PS50949"/>
    </source>
</evidence>
<dbReference type="InterPro" id="IPR050679">
    <property type="entry name" value="Bact_HTH_transcr_reg"/>
</dbReference>
<accession>A0ABY4PX89</accession>
<dbReference type="PANTHER" id="PTHR44846:SF1">
    <property type="entry name" value="MANNOSYL-D-GLYCERATE TRANSPORT_METABOLISM SYSTEM REPRESSOR MNGR-RELATED"/>
    <property type="match status" value="1"/>
</dbReference>
<feature type="domain" description="HTH gntR-type" evidence="5">
    <location>
        <begin position="11"/>
        <end position="79"/>
    </location>
</feature>
<evidence type="ECO:0000313" key="7">
    <source>
        <dbReference type="Proteomes" id="UP000829992"/>
    </source>
</evidence>
<evidence type="ECO:0000256" key="4">
    <source>
        <dbReference type="SAM" id="MobiDB-lite"/>
    </source>
</evidence>
<evidence type="ECO:0000256" key="1">
    <source>
        <dbReference type="ARBA" id="ARBA00023015"/>
    </source>
</evidence>
<dbReference type="Pfam" id="PF00392">
    <property type="entry name" value="GntR"/>
    <property type="match status" value="1"/>
</dbReference>
<keyword evidence="7" id="KW-1185">Reference proteome</keyword>
<organism evidence="6 7">
    <name type="scientific">Streptomyces durmitorensis</name>
    <dbReference type="NCBI Taxonomy" id="319947"/>
    <lineage>
        <taxon>Bacteria</taxon>
        <taxon>Bacillati</taxon>
        <taxon>Actinomycetota</taxon>
        <taxon>Actinomycetes</taxon>
        <taxon>Kitasatosporales</taxon>
        <taxon>Streptomycetaceae</taxon>
        <taxon>Streptomyces</taxon>
    </lineage>
</organism>
<dbReference type="SMART" id="SM00345">
    <property type="entry name" value="HTH_GNTR"/>
    <property type="match status" value="1"/>
</dbReference>
<gene>
    <name evidence="6" type="ORF">M4V62_23070</name>
</gene>
<evidence type="ECO:0000256" key="2">
    <source>
        <dbReference type="ARBA" id="ARBA00023125"/>
    </source>
</evidence>
<proteinExistence type="predicted"/>
<dbReference type="PRINTS" id="PR00035">
    <property type="entry name" value="HTHGNTR"/>
</dbReference>
<dbReference type="InterPro" id="IPR036388">
    <property type="entry name" value="WH-like_DNA-bd_sf"/>
</dbReference>
<evidence type="ECO:0000313" key="6">
    <source>
        <dbReference type="EMBL" id="UQT57745.1"/>
    </source>
</evidence>
<dbReference type="RefSeq" id="WP_249589132.1">
    <property type="nucleotide sequence ID" value="NZ_BAAAQL010000046.1"/>
</dbReference>
<dbReference type="CDD" id="cd07377">
    <property type="entry name" value="WHTH_GntR"/>
    <property type="match status" value="1"/>
</dbReference>
<dbReference type="PANTHER" id="PTHR44846">
    <property type="entry name" value="MANNOSYL-D-GLYCERATE TRANSPORT/METABOLISM SYSTEM REPRESSOR MNGR-RELATED"/>
    <property type="match status" value="1"/>
</dbReference>
<keyword evidence="1" id="KW-0805">Transcription regulation</keyword>
<keyword evidence="3" id="KW-0804">Transcription</keyword>